<dbReference type="Proteomes" id="UP000266492">
    <property type="component" value="Unassembled WGS sequence"/>
</dbReference>
<evidence type="ECO:0000313" key="17">
    <source>
        <dbReference type="Proteomes" id="UP000435985"/>
    </source>
</evidence>
<evidence type="ECO:0000313" key="4">
    <source>
        <dbReference type="EMBL" id="KAA3805072.1"/>
    </source>
</evidence>
<dbReference type="RefSeq" id="WP_004295989.1">
    <property type="nucleotide sequence ID" value="NZ_BAABYJ010000001.1"/>
</dbReference>
<evidence type="ECO:0000259" key="3">
    <source>
        <dbReference type="Pfam" id="PF10633"/>
    </source>
</evidence>
<evidence type="ECO:0000313" key="18">
    <source>
        <dbReference type="Proteomes" id="UP000460135"/>
    </source>
</evidence>
<dbReference type="EMBL" id="VWLX01000007">
    <property type="protein sequence ID" value="KAA3805072.1"/>
    <property type="molecule type" value="Genomic_DNA"/>
</dbReference>
<evidence type="ECO:0000256" key="2">
    <source>
        <dbReference type="SAM" id="SignalP"/>
    </source>
</evidence>
<dbReference type="PANTHER" id="PTHR39198">
    <property type="entry name" value="HYPOTHETICAL MEMBRANE PROTEIN, CONSERVED"/>
    <property type="match status" value="1"/>
</dbReference>
<evidence type="ECO:0000256" key="1">
    <source>
        <dbReference type="SAM" id="Phobius"/>
    </source>
</evidence>
<evidence type="ECO:0000313" key="14">
    <source>
        <dbReference type="Proteomes" id="UP000283329"/>
    </source>
</evidence>
<proteinExistence type="predicted"/>
<dbReference type="EMBL" id="JAQNZF010000034">
    <property type="protein sequence ID" value="MDC2744598.1"/>
    <property type="molecule type" value="Genomic_DNA"/>
</dbReference>
<dbReference type="EMBL" id="JAQQPO010000002">
    <property type="protein sequence ID" value="MDC7957039.1"/>
    <property type="molecule type" value="Genomic_DNA"/>
</dbReference>
<dbReference type="AlphaFoldDB" id="A0A139KWJ2"/>
<dbReference type="EMBL" id="VWFO01000006">
    <property type="protein sequence ID" value="KAA4665500.1"/>
    <property type="molecule type" value="Genomic_DNA"/>
</dbReference>
<keyword evidence="1" id="KW-0472">Membrane</keyword>
<dbReference type="EMBL" id="QRVZ01000010">
    <property type="protein sequence ID" value="RGS83068.1"/>
    <property type="molecule type" value="Genomic_DNA"/>
</dbReference>
<evidence type="ECO:0000313" key="10">
    <source>
        <dbReference type="EMBL" id="MDC7957039.1"/>
    </source>
</evidence>
<comment type="caution">
    <text evidence="4">The sequence shown here is derived from an EMBL/GenBank/DDBJ whole genome shotgun (WGS) entry which is preliminary data.</text>
</comment>
<dbReference type="Proteomes" id="UP001214017">
    <property type="component" value="Unassembled WGS sequence"/>
</dbReference>
<dbReference type="Gene3D" id="2.60.40.10">
    <property type="entry name" value="Immunoglobulins"/>
    <property type="match status" value="2"/>
</dbReference>
<dbReference type="Proteomes" id="UP001215078">
    <property type="component" value="Unassembled WGS sequence"/>
</dbReference>
<evidence type="ECO:0000313" key="11">
    <source>
        <dbReference type="EMBL" id="RGS83068.1"/>
    </source>
</evidence>
<dbReference type="Proteomes" id="UP000323717">
    <property type="component" value="Unassembled WGS sequence"/>
</dbReference>
<dbReference type="EMBL" id="JAQNWR010000027">
    <property type="protein sequence ID" value="MDC2411131.1"/>
    <property type="molecule type" value="Genomic_DNA"/>
</dbReference>
<organism evidence="4 18">
    <name type="scientific">Bacteroides ovatus</name>
    <dbReference type="NCBI Taxonomy" id="28116"/>
    <lineage>
        <taxon>Bacteria</taxon>
        <taxon>Pseudomonadati</taxon>
        <taxon>Bacteroidota</taxon>
        <taxon>Bacteroidia</taxon>
        <taxon>Bacteroidales</taxon>
        <taxon>Bacteroidaceae</taxon>
        <taxon>Bacteroides</taxon>
    </lineage>
</organism>
<keyword evidence="1" id="KW-1133">Transmembrane helix</keyword>
<evidence type="ECO:0000313" key="15">
    <source>
        <dbReference type="Proteomes" id="UP000323717"/>
    </source>
</evidence>
<feature type="signal peptide" evidence="2">
    <location>
        <begin position="1"/>
        <end position="25"/>
    </location>
</feature>
<evidence type="ECO:0000313" key="8">
    <source>
        <dbReference type="EMBL" id="MDC2411131.1"/>
    </source>
</evidence>
<dbReference type="STRING" id="28116.Bovatus_00717"/>
<dbReference type="Proteomes" id="UP001219389">
    <property type="component" value="Unassembled WGS sequence"/>
</dbReference>
<evidence type="ECO:0000313" key="16">
    <source>
        <dbReference type="Proteomes" id="UP000365824"/>
    </source>
</evidence>
<dbReference type="InterPro" id="IPR013783">
    <property type="entry name" value="Ig-like_fold"/>
</dbReference>
<reference evidence="13 14" key="1">
    <citation type="submission" date="2018-08" db="EMBL/GenBank/DDBJ databases">
        <title>A genome reference for cultivated species of the human gut microbiota.</title>
        <authorList>
            <person name="Zou Y."/>
            <person name="Xue W."/>
            <person name="Luo G."/>
        </authorList>
    </citation>
    <scope>NUCLEOTIDE SEQUENCE [LARGE SCALE GENOMIC DNA]</scope>
    <source>
        <strain evidence="11 13">AF20-9LB</strain>
        <strain evidence="12 14">AM17-48</strain>
    </source>
</reference>
<keyword evidence="2" id="KW-0732">Signal</keyword>
<feature type="domain" description="Alpha-galactosidase NEW3" evidence="3">
    <location>
        <begin position="155"/>
        <end position="230"/>
    </location>
</feature>
<evidence type="ECO:0000313" key="5">
    <source>
        <dbReference type="EMBL" id="KAA3924292.1"/>
    </source>
</evidence>
<dbReference type="Proteomes" id="UP000435985">
    <property type="component" value="Unassembled WGS sequence"/>
</dbReference>
<accession>A0A139KWJ2</accession>
<evidence type="ECO:0000313" key="12">
    <source>
        <dbReference type="EMBL" id="RHH50094.1"/>
    </source>
</evidence>
<feature type="chain" id="PRO_5042681845" evidence="2">
    <location>
        <begin position="26"/>
        <end position="383"/>
    </location>
</feature>
<dbReference type="PANTHER" id="PTHR39198:SF1">
    <property type="entry name" value="ALPHA-GALACTOSIDASE NEW3 DOMAIN-CONTAINING PROTEIN"/>
    <property type="match status" value="1"/>
</dbReference>
<dbReference type="KEGG" id="boa:Bovatus_00717"/>
<dbReference type="InterPro" id="IPR018905">
    <property type="entry name" value="A-galactase_NEW3"/>
</dbReference>
<reference evidence="15 16" key="2">
    <citation type="journal article" date="2019" name="Nat. Med.">
        <title>A library of human gut bacterial isolates paired with longitudinal multiomics data enables mechanistic microbiome research.</title>
        <authorList>
            <person name="Poyet M."/>
            <person name="Groussin M."/>
            <person name="Gibbons S.M."/>
            <person name="Avila-Pacheco J."/>
            <person name="Jiang X."/>
            <person name="Kearney S.M."/>
            <person name="Perrotta A.R."/>
            <person name="Berdy B."/>
            <person name="Zhao S."/>
            <person name="Lieberman T.D."/>
            <person name="Swanson P.K."/>
            <person name="Smith M."/>
            <person name="Roesemann S."/>
            <person name="Alexander J.E."/>
            <person name="Rich S.A."/>
            <person name="Livny J."/>
            <person name="Vlamakis H."/>
            <person name="Clish C."/>
            <person name="Bullock K."/>
            <person name="Deik A."/>
            <person name="Scott J."/>
            <person name="Pierce K.A."/>
            <person name="Xavier R.J."/>
            <person name="Alm E.J."/>
        </authorList>
    </citation>
    <scope>NUCLEOTIDE SEQUENCE [LARGE SCALE GENOMIC DNA]</scope>
    <source>
        <strain evidence="7 17">BIOML-A14</strain>
        <strain evidence="5 16">BIOML-A160</strain>
        <strain evidence="6 15">BIOML-A163</strain>
        <strain evidence="4 18">BIOML-A183</strain>
    </source>
</reference>
<gene>
    <name evidence="12" type="ORF">DW206_05530</name>
    <name evidence="11" type="ORF">DWX70_14200</name>
    <name evidence="7" type="ORF">F3B98_07735</name>
    <name evidence="6" type="ORF">F3D71_13375</name>
    <name evidence="5" type="ORF">F3F25_22355</name>
    <name evidence="4" type="ORF">F3F51_09505</name>
    <name evidence="8" type="ORF">PO240_24990</name>
    <name evidence="9" type="ORF">PO382_20500</name>
    <name evidence="10" type="ORF">PQ628_02350</name>
</gene>
<dbReference type="EMBL" id="VWLB01000046">
    <property type="protein sequence ID" value="KAA3924292.1"/>
    <property type="molecule type" value="Genomic_DNA"/>
</dbReference>
<evidence type="ECO:0000313" key="7">
    <source>
        <dbReference type="EMBL" id="KAA4665500.1"/>
    </source>
</evidence>
<protein>
    <submittedName>
        <fullName evidence="8">NEW3 domain-containing protein</fullName>
    </submittedName>
</protein>
<dbReference type="Proteomes" id="UP000460135">
    <property type="component" value="Unassembled WGS sequence"/>
</dbReference>
<feature type="transmembrane region" description="Helical" evidence="1">
    <location>
        <begin position="357"/>
        <end position="377"/>
    </location>
</feature>
<dbReference type="EMBL" id="VWLE01000176">
    <property type="protein sequence ID" value="KAA3951259.1"/>
    <property type="molecule type" value="Genomic_DNA"/>
</dbReference>
<keyword evidence="1" id="KW-0812">Transmembrane</keyword>
<dbReference type="Proteomes" id="UP000365824">
    <property type="component" value="Unassembled WGS sequence"/>
</dbReference>
<dbReference type="Pfam" id="PF10633">
    <property type="entry name" value="NPCBM_assoc"/>
    <property type="match status" value="2"/>
</dbReference>
<sequence>MTMRTNYFLLLAILLGIIPMSYTHANDSIPKSVILYTPYTKISVSPGASIDYSIDLINNTDQLMNANLSVSGLSASWKHEMKSGGWSLSQLSVLPKEKKTFNLKVEVPLKVNKGNYHFVVYAGNAKLPLDVVVAQKGTYQTEFTTDQPNMQGNSKSTFTFSATLKNQTADQQLYALMANAPRGWNVVFKPNYKQATSAQVEANSTQNVSIDITPPANVEAGSYKIPVRAATGTTSAELELEVVVTGSYQMELTTPRGLLSTDVTAGDIKKIELEVRNTGSSLLKDIQLSANKPADWEVTFEPSKIDALKAGETSTVMATLKASKKALPGDYVTTIMAKTPEVNADAQFRVAVKTPMIWGWVGVLIIIATIGVVYYLFRKYGRR</sequence>
<reference evidence="8" key="3">
    <citation type="submission" date="2022-10" db="EMBL/GenBank/DDBJ databases">
        <title>Human gut microbiome strain richness.</title>
        <authorList>
            <person name="Chen-Liaw A."/>
        </authorList>
    </citation>
    <scope>NUCLEOTIDE SEQUENCE</scope>
    <source>
        <strain evidence="9">BSD2780120875st1_E1_BSD2780120875_150330</strain>
        <strain evidence="8">F7_m1001271B151109d0_201107</strain>
        <strain evidence="10">RTP21484st1_H8_RTP21484_190118</strain>
    </source>
</reference>
<feature type="domain" description="Alpha-galactosidase NEW3" evidence="3">
    <location>
        <begin position="263"/>
        <end position="338"/>
    </location>
</feature>
<name>A0A139KWJ2_BACOV</name>
<dbReference type="GeneID" id="29453716"/>
<evidence type="ECO:0000313" key="13">
    <source>
        <dbReference type="Proteomes" id="UP000266492"/>
    </source>
</evidence>
<dbReference type="EMBL" id="QRJR01000003">
    <property type="protein sequence ID" value="RHH50094.1"/>
    <property type="molecule type" value="Genomic_DNA"/>
</dbReference>
<dbReference type="Proteomes" id="UP000283329">
    <property type="component" value="Unassembled WGS sequence"/>
</dbReference>
<evidence type="ECO:0000313" key="6">
    <source>
        <dbReference type="EMBL" id="KAA3951259.1"/>
    </source>
</evidence>
<evidence type="ECO:0000313" key="9">
    <source>
        <dbReference type="EMBL" id="MDC2744598.1"/>
    </source>
</evidence>